<dbReference type="Proteomes" id="UP000299102">
    <property type="component" value="Unassembled WGS sequence"/>
</dbReference>
<keyword evidence="3" id="KW-1185">Reference proteome</keyword>
<feature type="region of interest" description="Disordered" evidence="1">
    <location>
        <begin position="34"/>
        <end position="73"/>
    </location>
</feature>
<comment type="caution">
    <text evidence="2">The sequence shown here is derived from an EMBL/GenBank/DDBJ whole genome shotgun (WGS) entry which is preliminary data.</text>
</comment>
<name>A0A4C1UIG0_EUMVA</name>
<evidence type="ECO:0000256" key="1">
    <source>
        <dbReference type="SAM" id="MobiDB-lite"/>
    </source>
</evidence>
<accession>A0A4C1UIG0</accession>
<gene>
    <name evidence="2" type="ORF">EVAR_16117_1</name>
</gene>
<reference evidence="2 3" key="1">
    <citation type="journal article" date="2019" name="Commun. Biol.">
        <title>The bagworm genome reveals a unique fibroin gene that provides high tensile strength.</title>
        <authorList>
            <person name="Kono N."/>
            <person name="Nakamura H."/>
            <person name="Ohtoshi R."/>
            <person name="Tomita M."/>
            <person name="Numata K."/>
            <person name="Arakawa K."/>
        </authorList>
    </citation>
    <scope>NUCLEOTIDE SEQUENCE [LARGE SCALE GENOMIC DNA]</scope>
</reference>
<protein>
    <submittedName>
        <fullName evidence="2">Uncharacterized protein</fullName>
    </submittedName>
</protein>
<sequence>MTIPYFIKFFPIISEEYTDKCADRQGQEDVCTFGGGGVTGRGPRAKQAPPSFRNFREQKSASPEASAEPILHF</sequence>
<dbReference type="EMBL" id="BGZK01000178">
    <property type="protein sequence ID" value="GBP26263.1"/>
    <property type="molecule type" value="Genomic_DNA"/>
</dbReference>
<dbReference type="AlphaFoldDB" id="A0A4C1UIG0"/>
<evidence type="ECO:0000313" key="3">
    <source>
        <dbReference type="Proteomes" id="UP000299102"/>
    </source>
</evidence>
<organism evidence="2 3">
    <name type="scientific">Eumeta variegata</name>
    <name type="common">Bagworm moth</name>
    <name type="synonym">Eumeta japonica</name>
    <dbReference type="NCBI Taxonomy" id="151549"/>
    <lineage>
        <taxon>Eukaryota</taxon>
        <taxon>Metazoa</taxon>
        <taxon>Ecdysozoa</taxon>
        <taxon>Arthropoda</taxon>
        <taxon>Hexapoda</taxon>
        <taxon>Insecta</taxon>
        <taxon>Pterygota</taxon>
        <taxon>Neoptera</taxon>
        <taxon>Endopterygota</taxon>
        <taxon>Lepidoptera</taxon>
        <taxon>Glossata</taxon>
        <taxon>Ditrysia</taxon>
        <taxon>Tineoidea</taxon>
        <taxon>Psychidae</taxon>
        <taxon>Oiketicinae</taxon>
        <taxon>Eumeta</taxon>
    </lineage>
</organism>
<proteinExistence type="predicted"/>
<evidence type="ECO:0000313" key="2">
    <source>
        <dbReference type="EMBL" id="GBP26263.1"/>
    </source>
</evidence>